<accession>A0A6I8U6N3</accession>
<dbReference type="EnsemblMetazoa" id="AAEL023861-RA">
    <property type="protein sequence ID" value="AAEL023861-PA"/>
    <property type="gene ID" value="AAEL023861"/>
</dbReference>
<evidence type="ECO:0000313" key="4">
    <source>
        <dbReference type="EnsemblMetazoa" id="AAEL023861-PA"/>
    </source>
</evidence>
<gene>
    <name evidence="4" type="primary">110674354</name>
</gene>
<keyword evidence="5" id="KW-1185">Reference proteome</keyword>
<reference evidence="4" key="2">
    <citation type="submission" date="2020-05" db="UniProtKB">
        <authorList>
            <consortium name="EnsemblMetazoa"/>
        </authorList>
    </citation>
    <scope>IDENTIFICATION</scope>
    <source>
        <strain evidence="4">LVP_AGWG</strain>
    </source>
</reference>
<feature type="transmembrane region" description="Helical" evidence="2">
    <location>
        <begin position="205"/>
        <end position="232"/>
    </location>
</feature>
<organism evidence="4 5">
    <name type="scientific">Aedes aegypti</name>
    <name type="common">Yellowfever mosquito</name>
    <name type="synonym">Culex aegypti</name>
    <dbReference type="NCBI Taxonomy" id="7159"/>
    <lineage>
        <taxon>Eukaryota</taxon>
        <taxon>Metazoa</taxon>
        <taxon>Ecdysozoa</taxon>
        <taxon>Arthropoda</taxon>
        <taxon>Hexapoda</taxon>
        <taxon>Insecta</taxon>
        <taxon>Pterygota</taxon>
        <taxon>Neoptera</taxon>
        <taxon>Endopterygota</taxon>
        <taxon>Diptera</taxon>
        <taxon>Nematocera</taxon>
        <taxon>Culicoidea</taxon>
        <taxon>Culicidae</taxon>
        <taxon>Culicinae</taxon>
        <taxon>Aedini</taxon>
        <taxon>Aedes</taxon>
        <taxon>Stegomyia</taxon>
    </lineage>
</organism>
<protein>
    <submittedName>
        <fullName evidence="4">Uncharacterized protein</fullName>
    </submittedName>
</protein>
<keyword evidence="2" id="KW-0472">Membrane</keyword>
<feature type="signal peptide" evidence="3">
    <location>
        <begin position="1"/>
        <end position="28"/>
    </location>
</feature>
<dbReference type="OrthoDB" id="7768619at2759"/>
<keyword evidence="2" id="KW-0812">Transmembrane</keyword>
<keyword evidence="2" id="KW-1133">Transmembrane helix</keyword>
<evidence type="ECO:0000256" key="3">
    <source>
        <dbReference type="SAM" id="SignalP"/>
    </source>
</evidence>
<evidence type="ECO:0000313" key="5">
    <source>
        <dbReference type="Proteomes" id="UP000008820"/>
    </source>
</evidence>
<dbReference type="Proteomes" id="UP000008820">
    <property type="component" value="Chromosome 1"/>
</dbReference>
<name>A0A6I8U6N3_AEDAE</name>
<feature type="region of interest" description="Disordered" evidence="1">
    <location>
        <begin position="236"/>
        <end position="263"/>
    </location>
</feature>
<feature type="region of interest" description="Disordered" evidence="1">
    <location>
        <begin position="280"/>
        <end position="312"/>
    </location>
</feature>
<feature type="chain" id="PRO_5043960887" evidence="3">
    <location>
        <begin position="29"/>
        <end position="331"/>
    </location>
</feature>
<dbReference type="AlphaFoldDB" id="A0A6I8U6N3"/>
<keyword evidence="3" id="KW-0732">Signal</keyword>
<reference evidence="4 5" key="1">
    <citation type="submission" date="2017-06" db="EMBL/GenBank/DDBJ databases">
        <title>Aedes aegypti genome working group (AGWG) sequencing and assembly.</title>
        <authorList>
            <consortium name="Aedes aegypti Genome Working Group (AGWG)"/>
            <person name="Matthews B.J."/>
        </authorList>
    </citation>
    <scope>NUCLEOTIDE SEQUENCE [LARGE SCALE GENOMIC DNA]</scope>
    <source>
        <strain evidence="4 5">LVP_AGWG</strain>
    </source>
</reference>
<dbReference type="InParanoid" id="A0A6I8U6N3"/>
<evidence type="ECO:0000256" key="1">
    <source>
        <dbReference type="SAM" id="MobiDB-lite"/>
    </source>
</evidence>
<sequence length="331" mass="36695">MGKTCFGCFKSWRTKCYFVMLLVIIVESKTYGPTSSETEFEGDYVDEGTLQKIKNAVKIASDRTSFKDHRYTYSYSEYEDDDEVDNSLEVKPVRESYEKHTKQTKHAVIVKKPLVPTKVHKSQPISKEMALMIMLALKALIITMLSLGLPALIGLYALILTKTMMGLKTLASTNAFTLGVLSTKYLQNKQDSGGNLQQAASLLPFYAPLLLSSLVSSASLITGAVGLIGSLFSNSTTTNSTTTAPSSNETTTTTARTTTTTRKAPSEEFRRIEVLHLPTMDDECEPKKRKKCKVPKDQPPPPQSGFSKAAKRATQTVKDFWKRVSTKFKIV</sequence>
<feature type="transmembrane region" description="Helical" evidence="2">
    <location>
        <begin position="130"/>
        <end position="159"/>
    </location>
</feature>
<evidence type="ECO:0000256" key="2">
    <source>
        <dbReference type="SAM" id="Phobius"/>
    </source>
</evidence>
<proteinExistence type="predicted"/>